<dbReference type="AlphaFoldDB" id="A0A9P0FGA3"/>
<evidence type="ECO:0000256" key="1">
    <source>
        <dbReference type="ARBA" id="ARBA00000451"/>
    </source>
</evidence>
<dbReference type="InterPro" id="IPR030397">
    <property type="entry name" value="SEPARIN_core_dom"/>
</dbReference>
<dbReference type="GO" id="GO:0051307">
    <property type="term" value="P:meiotic chromosome separation"/>
    <property type="evidence" value="ECO:0007669"/>
    <property type="project" value="TreeGrafter"/>
</dbReference>
<gene>
    <name evidence="6" type="ORF">MELIAE_LOCUS4485</name>
</gene>
<proteinExistence type="predicted"/>
<evidence type="ECO:0000313" key="6">
    <source>
        <dbReference type="EMBL" id="CAH0552002.1"/>
    </source>
</evidence>
<dbReference type="Proteomes" id="UP001154078">
    <property type="component" value="Chromosome 2"/>
</dbReference>
<dbReference type="GO" id="GO:0005737">
    <property type="term" value="C:cytoplasm"/>
    <property type="evidence" value="ECO:0007669"/>
    <property type="project" value="TreeGrafter"/>
</dbReference>
<evidence type="ECO:0000313" key="7">
    <source>
        <dbReference type="Proteomes" id="UP001154078"/>
    </source>
</evidence>
<name>A0A9P0FGA3_BRAAE</name>
<dbReference type="GO" id="GO:0006508">
    <property type="term" value="P:proteolysis"/>
    <property type="evidence" value="ECO:0007669"/>
    <property type="project" value="InterPro"/>
</dbReference>
<dbReference type="InterPro" id="IPR005314">
    <property type="entry name" value="Peptidase_C50"/>
</dbReference>
<dbReference type="PANTHER" id="PTHR12792">
    <property type="entry name" value="EXTRA SPINDLE POLES 1-RELATED"/>
    <property type="match status" value="1"/>
</dbReference>
<evidence type="ECO:0000256" key="2">
    <source>
        <dbReference type="ARBA" id="ARBA00012489"/>
    </source>
</evidence>
<dbReference type="Pfam" id="PF03568">
    <property type="entry name" value="Separin_C"/>
    <property type="match status" value="1"/>
</dbReference>
<keyword evidence="4" id="KW-0159">Chromosome partition</keyword>
<dbReference type="GO" id="GO:0004197">
    <property type="term" value="F:cysteine-type endopeptidase activity"/>
    <property type="evidence" value="ECO:0007669"/>
    <property type="project" value="InterPro"/>
</dbReference>
<dbReference type="PANTHER" id="PTHR12792:SF0">
    <property type="entry name" value="SEPARIN"/>
    <property type="match status" value="1"/>
</dbReference>
<evidence type="ECO:0000259" key="5">
    <source>
        <dbReference type="PROSITE" id="PS51700"/>
    </source>
</evidence>
<dbReference type="PROSITE" id="PS51700">
    <property type="entry name" value="SEPARIN"/>
    <property type="match status" value="1"/>
</dbReference>
<dbReference type="EMBL" id="OV121133">
    <property type="protein sequence ID" value="CAH0552002.1"/>
    <property type="molecule type" value="Genomic_DNA"/>
</dbReference>
<comment type="catalytic activity">
    <reaction evidence="1">
        <text>All bonds known to be hydrolyzed by this endopeptidase have arginine in P1 and an acidic residue in P4. P6 is often occupied by an acidic residue or by a hydroxy-amino-acid residue, the phosphorylation of which enhances cleavage.</text>
        <dbReference type="EC" id="3.4.22.49"/>
    </reaction>
</comment>
<evidence type="ECO:0000256" key="3">
    <source>
        <dbReference type="ARBA" id="ARBA00022801"/>
    </source>
</evidence>
<organism evidence="6 7">
    <name type="scientific">Brassicogethes aeneus</name>
    <name type="common">Rape pollen beetle</name>
    <name type="synonym">Meligethes aeneus</name>
    <dbReference type="NCBI Taxonomy" id="1431903"/>
    <lineage>
        <taxon>Eukaryota</taxon>
        <taxon>Metazoa</taxon>
        <taxon>Ecdysozoa</taxon>
        <taxon>Arthropoda</taxon>
        <taxon>Hexapoda</taxon>
        <taxon>Insecta</taxon>
        <taxon>Pterygota</taxon>
        <taxon>Neoptera</taxon>
        <taxon>Endopterygota</taxon>
        <taxon>Coleoptera</taxon>
        <taxon>Polyphaga</taxon>
        <taxon>Cucujiformia</taxon>
        <taxon>Nitidulidae</taxon>
        <taxon>Meligethinae</taxon>
        <taxon>Brassicogethes</taxon>
    </lineage>
</organism>
<keyword evidence="7" id="KW-1185">Reference proteome</keyword>
<dbReference type="GO" id="GO:0005634">
    <property type="term" value="C:nucleus"/>
    <property type="evidence" value="ECO:0007669"/>
    <property type="project" value="InterPro"/>
</dbReference>
<accession>A0A9P0FGA3</accession>
<reference evidence="6" key="1">
    <citation type="submission" date="2021-12" db="EMBL/GenBank/DDBJ databases">
        <authorList>
            <person name="King R."/>
        </authorList>
    </citation>
    <scope>NUCLEOTIDE SEQUENCE</scope>
</reference>
<dbReference type="EC" id="3.4.22.49" evidence="2"/>
<dbReference type="OrthoDB" id="10255632at2759"/>
<feature type="domain" description="Peptidase C50" evidence="5">
    <location>
        <begin position="369"/>
        <end position="465"/>
    </location>
</feature>
<protein>
    <recommendedName>
        <fullName evidence="2">separase</fullName>
        <ecNumber evidence="2">3.4.22.49</ecNumber>
    </recommendedName>
</protein>
<sequence>MDGEPDWDDVTTLLKEFEGVHYKNSTNIQKILRYKTQQCNIENELESIYNLTESHSLALRINTTVKWEKNEKNQSLLDNVMVKCSNSNIDKNINELINKLKVLPKEWTLVQLTSEFEADDNLNFKCDKYNTPGIHISVFTCGKRYSTPFMVSVDHPKDPVNGSKLELLNEIHCFLRQRKELLKEKACKKNIHRFIAQRSAAQDKLQSIILDTQNLWLREWRCLLVGNLVDENVENNVLAEIEGFLNKNPPDETITEKTMQILLSAVKSAGYLKNNELKRIMQHLFSNADLIKKSAQFIKTLSSKFDIKNLQKNSVILIVDDALDIIPWELVDTLSNEPVSRLPSLHFVFSLFDEHKDDIKDGFKIITEYKKGLYIVNPDEDLKNMEIRIMNFFTYWCPEWTGIAGYKPSDEEFYEHLTSSDIFSYNGHGSGSQHMTTERIQNVHVKAIVLLFGCSSTKIERLGSQLGYHAKYYNYLMARCPSVVGMLWEVMDIDTDVITTEFLSQWIPSDAPIHWKHVNKTKWKKAEQEIKFSLDETLVTGCVSLEPELLRALCLAKKEVQQLITKAACVVRGIPVKIEVK</sequence>
<evidence type="ECO:0000256" key="4">
    <source>
        <dbReference type="ARBA" id="ARBA00022829"/>
    </source>
</evidence>
<dbReference type="GO" id="GO:0072686">
    <property type="term" value="C:mitotic spindle"/>
    <property type="evidence" value="ECO:0007669"/>
    <property type="project" value="TreeGrafter"/>
</dbReference>
<keyword evidence="3" id="KW-0378">Hydrolase</keyword>